<evidence type="ECO:0000313" key="2">
    <source>
        <dbReference type="EMBL" id="KAF8379477.1"/>
    </source>
</evidence>
<evidence type="ECO:0000256" key="1">
    <source>
        <dbReference type="SAM" id="MobiDB-lite"/>
    </source>
</evidence>
<evidence type="ECO:0000313" key="3">
    <source>
        <dbReference type="Proteomes" id="UP000655225"/>
    </source>
</evidence>
<evidence type="ECO:0008006" key="4">
    <source>
        <dbReference type="Google" id="ProtNLM"/>
    </source>
</evidence>
<reference evidence="2 3" key="1">
    <citation type="submission" date="2020-04" db="EMBL/GenBank/DDBJ databases">
        <title>Plant Genome Project.</title>
        <authorList>
            <person name="Zhang R.-G."/>
        </authorList>
    </citation>
    <scope>NUCLEOTIDE SEQUENCE [LARGE SCALE GENOMIC DNA]</scope>
    <source>
        <strain evidence="2">YNK0</strain>
        <tissue evidence="2">Leaf</tissue>
    </source>
</reference>
<dbReference type="PANTHER" id="PTHR35764:SF1">
    <property type="entry name" value="PROTEIN SHORTAGE IN CHIASMATA 1"/>
    <property type="match status" value="1"/>
</dbReference>
<accession>A0A835D0P1</accession>
<feature type="region of interest" description="Disordered" evidence="1">
    <location>
        <begin position="1437"/>
        <end position="1471"/>
    </location>
</feature>
<dbReference type="OMA" id="WYDCRNI"/>
<dbReference type="EMBL" id="JABCRI010000022">
    <property type="protein sequence ID" value="KAF8379477.1"/>
    <property type="molecule type" value="Genomic_DNA"/>
</dbReference>
<feature type="region of interest" description="Disordered" evidence="1">
    <location>
        <begin position="1283"/>
        <end position="1308"/>
    </location>
</feature>
<organism evidence="2 3">
    <name type="scientific">Tetracentron sinense</name>
    <name type="common">Spur-leaf</name>
    <dbReference type="NCBI Taxonomy" id="13715"/>
    <lineage>
        <taxon>Eukaryota</taxon>
        <taxon>Viridiplantae</taxon>
        <taxon>Streptophyta</taxon>
        <taxon>Embryophyta</taxon>
        <taxon>Tracheophyta</taxon>
        <taxon>Spermatophyta</taxon>
        <taxon>Magnoliopsida</taxon>
        <taxon>Trochodendrales</taxon>
        <taxon>Trochodendraceae</taxon>
        <taxon>Tetracentron</taxon>
    </lineage>
</organism>
<dbReference type="GO" id="GO:0000712">
    <property type="term" value="P:resolution of meiotic recombination intermediates"/>
    <property type="evidence" value="ECO:0007669"/>
    <property type="project" value="TreeGrafter"/>
</dbReference>
<dbReference type="InterPro" id="IPR038824">
    <property type="entry name" value="SHOC1-like"/>
</dbReference>
<name>A0A835D0P1_TETSI</name>
<gene>
    <name evidence="2" type="ORF">HHK36_028912</name>
</gene>
<comment type="caution">
    <text evidence="2">The sequence shown here is derived from an EMBL/GenBank/DDBJ whole genome shotgun (WGS) entry which is preliminary data.</text>
</comment>
<sequence length="1684" mass="190424">MRSRFLAVDYFNCASNEAQEYLEFLRLPVPHLVPSNICKEADICSAFDSVSSIPLEIETFPIDNALSRFLAYVLPRSIDVGNGDFPVICSQNRKSCSDERKNVENRRNFRSKTVEIRFPENENSCSDNELDEEDKLRNFRYEPLQIEITEKEAELLYEEKAVESLRTFRSEALAIEFPKKENGSTADEKGENKFKVIQFEAPELDLFAKENACFSEKEERQIISEVLKIENPLDIIDPGVTIQFPYEVSESVNSVEYITSEYHMEQKDSSVEDADSVQDKTCLYTSKFPLLEVNEIVVEFYKSRSMEDGLLLLFENIGQQHWTQKDDDLMADGKELLGCTDVDILDFFSDRCPSKQCLEPELTCLNLVLEMDFITLKEKTNIQGNSVIQLEASDNDYFSVVSPVHFHQVQILDLESSQVFDVFASLTANEPEKCDQMFIEDVNTTGNFYESIVSHELALVDDTFKSLPIPVLSDDKKLKSLYAVVKEILAGLKPRPPSASDGIYLDWHLLEKDRCHRDICSSYRNMLEEIDTYSIDSDLNSVDYGIVVIDFVFCNDTPNGPNMLESKEVLHELTASNSMVNEPLIKITPSQLLKDVGQKPGNGESLLQMNGEKVSMFESMSQFNDLDFFLNPSKGITRRNSEPAVKKTPDTKAKLPVVSSGDSISICASAEAKLQQWDIEVHQVKLSDHILGLIENFKRSYLAILENNPELKRKHYSSSVVENYELLSLPKQKLMDWIKNSSFRQTTLAVRDETIMAYVTLYAIKQMCCYLCFYGIHTTNLYVDNLCGSMEYLRLRLSFLQSLIEDAHWKYVNEIAESHPSLTVIQGILRSNTSQSGLKILIVADQVFWWPLKRLLTSMRILYNEVKNIHTHTNQPDAWDSDEFTNATIKTLLHSDCLLFSHEHVSASFPFNKFSIILEYGGVYGSSRISTISPKLSGLPRLHFLKVELEEFSVPKALCEGVNVPQNTEFTMGGVSQSILALHEAIKNQKFEELLNIVPVEAKHIYMGSSGAADKVQACCVPMPVPCVPVGMESKQIQSNMPSFPDIVVIVNTQNLDKEMLISRRSTYQRILALENGGAQVVEREINLPVDLILSAAMCLVWYDDKNIGNKTTATDEASPCIPLCVENIATNILTLLSFSFSGCILVFEGERSFLAAIMESSDELYAAAASLGLDLQLFCSYSSDLTDEIILSWIGHATKLNALYPKLPESETLAESFLTGFPSINSLSSHAILSSGSMLIEFLEWSHERRVRAIRKYHVPDESVALFSALCRYGDREESKSEMTECSSSVSSAPDSGNSHCKIDPDRKKRKFIMSPQKFDIPMDDFMKFDPLNRSTDVSLKPSKTSEPSQSQIMKGPEILDEMEKFCLSLNDKSFDQKQGLDIPMMNNLDWDDTNNSVNVRGDFIGEVIDHDNGSLLGEDFSSIVNTISFSTRVPEMEKDPTAGNSRTTKRLPFGRSYHPAFPTAADSNSDTDIWSSLKDHNQQLEGDICGHLDTDSSKDTLPLKRRKELLEEDSMQKSTRNYYGLSFQENNVPPYGGTPLSNAIHSSRLQQGSPWTIEFLNRIREKSRMHQQSLPCESDPTCLGLGKITKRKTPSAPDCYRYQGSSFPKKIIKQKRQKRFTLPSSSSKNEKTFASLLPTWTPIDKRARQALSFVRNGNETQSKLVWNDGNVQRLRKRFQNQA</sequence>
<keyword evidence="3" id="KW-1185">Reference proteome</keyword>
<protein>
    <recommendedName>
        <fullName evidence="4">Protein SHORTAGE IN CHIASMATA 1</fullName>
    </recommendedName>
</protein>
<dbReference type="OrthoDB" id="2018152at2759"/>
<dbReference type="Proteomes" id="UP000655225">
    <property type="component" value="Unassembled WGS sequence"/>
</dbReference>
<proteinExistence type="predicted"/>
<dbReference type="PANTHER" id="PTHR35764">
    <property type="entry name" value="PROTEIN SHORTAGE IN CHIASMATA 1"/>
    <property type="match status" value="1"/>
</dbReference>